<dbReference type="RefSeq" id="WP_125182256.1">
    <property type="nucleotide sequence ID" value="NZ_QZMU01000001.1"/>
</dbReference>
<evidence type="ECO:0000313" key="2">
    <source>
        <dbReference type="Proteomes" id="UP000287798"/>
    </source>
</evidence>
<comment type="caution">
    <text evidence="1">The sequence shown here is derived from an EMBL/GenBank/DDBJ whole genome shotgun (WGS) entry which is preliminary data.</text>
</comment>
<name>A0A426QML6_9GAMM</name>
<accession>A0A426QML6</accession>
<evidence type="ECO:0000313" key="1">
    <source>
        <dbReference type="EMBL" id="RRQ22916.1"/>
    </source>
</evidence>
<reference evidence="1 2" key="1">
    <citation type="journal article" date="2010" name="Int. J. Syst. Evol. Microbiol.">
        <title>Thiohalobacter thiocyanaticus gen. nov., sp. nov., a moderately halophilic, sulfur-oxidizing gammaproteobacterium from hypersaline lakes, that utilizes thiocyanate.</title>
        <authorList>
            <person name="Sorokin D.Y."/>
            <person name="Kovaleva O.L."/>
            <person name="Tourova T.P."/>
            <person name="Muyzer G."/>
        </authorList>
    </citation>
    <scope>NUCLEOTIDE SEQUENCE [LARGE SCALE GENOMIC DNA]</scope>
    <source>
        <strain evidence="1 2">Hrh1</strain>
    </source>
</reference>
<dbReference type="AlphaFoldDB" id="A0A426QML6"/>
<sequence>MTELEEITLLSAIDRASKGDKEAAQRALRAFVDSVRAGDTPHPALLEYLAGGFVKGLASGDMEQALNLKYKQEGNPGDSKKAQLTLYMVRAVEAAKARHGISYAPYRNKYEVAAAMLGEKPSTVRSRMRADRMKSSVTHRESIVHDYLVTNVYSFLRGEHPLD</sequence>
<keyword evidence="2" id="KW-1185">Reference proteome</keyword>
<proteinExistence type="predicted"/>
<gene>
    <name evidence="1" type="ORF">D6C00_13920</name>
</gene>
<dbReference type="EMBL" id="QZMU01000001">
    <property type="protein sequence ID" value="RRQ22916.1"/>
    <property type="molecule type" value="Genomic_DNA"/>
</dbReference>
<protein>
    <submittedName>
        <fullName evidence="1">Uncharacterized protein</fullName>
    </submittedName>
</protein>
<dbReference type="Proteomes" id="UP000287798">
    <property type="component" value="Unassembled WGS sequence"/>
</dbReference>
<organism evidence="1 2">
    <name type="scientific">Thiohalobacter thiocyanaticus</name>
    <dbReference type="NCBI Taxonomy" id="585455"/>
    <lineage>
        <taxon>Bacteria</taxon>
        <taxon>Pseudomonadati</taxon>
        <taxon>Pseudomonadota</taxon>
        <taxon>Gammaproteobacteria</taxon>
        <taxon>Thiohalobacterales</taxon>
        <taxon>Thiohalobacteraceae</taxon>
        <taxon>Thiohalobacter</taxon>
    </lineage>
</organism>